<dbReference type="GeneID" id="25775017"/>
<keyword evidence="5" id="KW-1185">Reference proteome</keyword>
<gene>
    <name evidence="4" type="ORF">TRIATDRAFT_128710</name>
</gene>
<feature type="domain" description="Glycosyltransferase family 28 N-terminal" evidence="2">
    <location>
        <begin position="91"/>
        <end position="253"/>
    </location>
</feature>
<sequence length="891" mass="98592">MLLSRTRSATAPHVGADQGLKKDVAPVAPEEKGCYGCDGRFKVCFETDTGGLVSWCKDLQKASQRVKNDVCSDPVCERRKSTGGLRPPLNIAILIVGSRGDVQPFIPIAQILSKPPYEHRVRICTHPAFKDFVEAQGVEFFSIGGDPEALMSYMVRNPGLFPNRKSVRAGDIGKRRAEMWEIINGAWRGCTEAGNGMGEPIRATDVENVEDLFLADAIIANPPSIAHIHCAEKLGIPLHMVFTMPFSPTSAFPHPLASMNYAGADAKTANYLSFVVMELLMWQGLGDLINKFRRKLALDPISVMWGYQLLSRLRVPFTYLWPQSLIPKPPDWGSHIDIAGYSFLPLASSYTPPPDLLAFLEDGPAPIYIGFGSIVVEDPDALSELIFGAVKLAGVRAIISRGWSGVGDKCEVPKEIYLIDNCPHDWLFQRVSAVVHHGGAGTTAAGIAAGRPTVIVPFFGDQPFWGKMIARSGAGPEPVAFKALTKEILAESITFALTPEAQEAAKRMAEEISQENGAEDTAKRFQDRIGLDKYECEICPGRLATHWHKKTRTRLSGFAVACLVDRGLIQPPELELIRRKNWYVDEGVEHPLVGFVSALTGPMMDYTTATFDYTHALKSRPKHAPAPPEGRRQSWLDPWAEKTENGSIASNGTSPSRRINPTTFSRREMELYASRVARKSIKTNNADIDTLIRAPTLYDKQKAAWLARERGRNGRIFYLTRATGRYASELTKVTLKVPVAFFYNIANGFHNYPSVGFAGVEVRRRDQINDLESGLAAAGKEFTLGMWEAFSGVVVWPYKSIHEEGAKGIGKGVWRGSKGFFSNLGASTFGLPGYTLKGVERELQKHHLTNCKAEVILIRLRQGIEAFRNATPRERDRVISRWNKHLKKKGF</sequence>
<dbReference type="AlphaFoldDB" id="G9NP16"/>
<dbReference type="InterPro" id="IPR002213">
    <property type="entry name" value="UDP_glucos_trans"/>
</dbReference>
<name>G9NP16_HYPAI</name>
<dbReference type="FunFam" id="3.40.50.2000:FF:000009">
    <property type="entry name" value="Sterol 3-beta-glucosyltransferase UGT80A2"/>
    <property type="match status" value="1"/>
</dbReference>
<keyword evidence="1" id="KW-0808">Transferase</keyword>
<dbReference type="SUPFAM" id="SSF53756">
    <property type="entry name" value="UDP-Glycosyltransferase/glycogen phosphorylase"/>
    <property type="match status" value="1"/>
</dbReference>
<dbReference type="Gene3D" id="3.40.50.2000">
    <property type="entry name" value="Glycogen Phosphorylase B"/>
    <property type="match status" value="2"/>
</dbReference>
<dbReference type="EMBL" id="ABDG02000020">
    <property type="protein sequence ID" value="EHK47869.1"/>
    <property type="molecule type" value="Genomic_DNA"/>
</dbReference>
<evidence type="ECO:0000313" key="4">
    <source>
        <dbReference type="EMBL" id="EHK47869.1"/>
    </source>
</evidence>
<evidence type="ECO:0000259" key="2">
    <source>
        <dbReference type="Pfam" id="PF03033"/>
    </source>
</evidence>
<dbReference type="InterPro" id="IPR010610">
    <property type="entry name" value="EryCIII-like_C"/>
</dbReference>
<dbReference type="Proteomes" id="UP000005426">
    <property type="component" value="Unassembled WGS sequence"/>
</dbReference>
<dbReference type="STRING" id="452589.G9NP16"/>
<accession>G9NP16</accession>
<evidence type="ECO:0000259" key="3">
    <source>
        <dbReference type="Pfam" id="PF06722"/>
    </source>
</evidence>
<dbReference type="Pfam" id="PF06722">
    <property type="entry name" value="EryCIII-like_C"/>
    <property type="match status" value="1"/>
</dbReference>
<comment type="caution">
    <text evidence="4">The sequence shown here is derived from an EMBL/GenBank/DDBJ whole genome shotgun (WGS) entry which is preliminary data.</text>
</comment>
<dbReference type="InterPro" id="IPR004276">
    <property type="entry name" value="GlycoTrans_28_N"/>
</dbReference>
<proteinExistence type="predicted"/>
<dbReference type="OrthoDB" id="5835829at2759"/>
<dbReference type="GO" id="GO:0016906">
    <property type="term" value="F:sterol 3-beta-glucosyltransferase activity"/>
    <property type="evidence" value="ECO:0007669"/>
    <property type="project" value="UniProtKB-ARBA"/>
</dbReference>
<dbReference type="Pfam" id="PF03033">
    <property type="entry name" value="Glyco_transf_28"/>
    <property type="match status" value="1"/>
</dbReference>
<dbReference type="CDD" id="cd03784">
    <property type="entry name" value="GT1_Gtf-like"/>
    <property type="match status" value="1"/>
</dbReference>
<feature type="domain" description="Erythromycin biosynthesis protein CIII-like C-terminal" evidence="3">
    <location>
        <begin position="409"/>
        <end position="516"/>
    </location>
</feature>
<dbReference type="KEGG" id="tatv:25775017"/>
<organism evidence="4 5">
    <name type="scientific">Hypocrea atroviridis (strain ATCC 20476 / IMI 206040)</name>
    <name type="common">Trichoderma atroviride</name>
    <dbReference type="NCBI Taxonomy" id="452589"/>
    <lineage>
        <taxon>Eukaryota</taxon>
        <taxon>Fungi</taxon>
        <taxon>Dikarya</taxon>
        <taxon>Ascomycota</taxon>
        <taxon>Pezizomycotina</taxon>
        <taxon>Sordariomycetes</taxon>
        <taxon>Hypocreomycetidae</taxon>
        <taxon>Hypocreales</taxon>
        <taxon>Hypocreaceae</taxon>
        <taxon>Trichoderma</taxon>
    </lineage>
</organism>
<dbReference type="PANTHER" id="PTHR48050">
    <property type="entry name" value="STEROL 3-BETA-GLUCOSYLTRANSFERASE"/>
    <property type="match status" value="1"/>
</dbReference>
<evidence type="ECO:0000313" key="5">
    <source>
        <dbReference type="Proteomes" id="UP000005426"/>
    </source>
</evidence>
<protein>
    <submittedName>
        <fullName evidence="4">Glycosyltransferase family 1 protein</fullName>
    </submittedName>
</protein>
<dbReference type="eggNOG" id="KOG1192">
    <property type="taxonomic scope" value="Eukaryota"/>
</dbReference>
<dbReference type="GO" id="GO:0005975">
    <property type="term" value="P:carbohydrate metabolic process"/>
    <property type="evidence" value="ECO:0007669"/>
    <property type="project" value="InterPro"/>
</dbReference>
<dbReference type="OMA" id="WSQALIP"/>
<reference evidence="4 5" key="1">
    <citation type="journal article" date="2011" name="Genome Biol.">
        <title>Comparative genome sequence analysis underscores mycoparasitism as the ancestral life style of Trichoderma.</title>
        <authorList>
            <person name="Kubicek C.P."/>
            <person name="Herrera-Estrella A."/>
            <person name="Seidl-Seiboth V."/>
            <person name="Martinez D.A."/>
            <person name="Druzhinina I.S."/>
            <person name="Thon M."/>
            <person name="Zeilinger S."/>
            <person name="Casas-Flores S."/>
            <person name="Horwitz B.A."/>
            <person name="Mukherjee P.K."/>
            <person name="Mukherjee M."/>
            <person name="Kredics L."/>
            <person name="Alcaraz L.D."/>
            <person name="Aerts A."/>
            <person name="Antal Z."/>
            <person name="Atanasova L."/>
            <person name="Cervantes-Badillo M.G."/>
            <person name="Challacombe J."/>
            <person name="Chertkov O."/>
            <person name="McCluskey K."/>
            <person name="Coulpier F."/>
            <person name="Deshpande N."/>
            <person name="von Doehren H."/>
            <person name="Ebbole D.J."/>
            <person name="Esquivel-Naranjo E.U."/>
            <person name="Fekete E."/>
            <person name="Flipphi M."/>
            <person name="Glaser F."/>
            <person name="Gomez-Rodriguez E.Y."/>
            <person name="Gruber S."/>
            <person name="Han C."/>
            <person name="Henrissat B."/>
            <person name="Hermosa R."/>
            <person name="Hernandez-Onate M."/>
            <person name="Karaffa L."/>
            <person name="Kosti I."/>
            <person name="Le Crom S."/>
            <person name="Lindquist E."/>
            <person name="Lucas S."/>
            <person name="Luebeck M."/>
            <person name="Luebeck P.S."/>
            <person name="Margeot A."/>
            <person name="Metz B."/>
            <person name="Misra M."/>
            <person name="Nevalainen H."/>
            <person name="Omann M."/>
            <person name="Packer N."/>
            <person name="Perrone G."/>
            <person name="Uresti-Rivera E.E."/>
            <person name="Salamov A."/>
            <person name="Schmoll M."/>
            <person name="Seiboth B."/>
            <person name="Shapiro H."/>
            <person name="Sukno S."/>
            <person name="Tamayo-Ramos J.A."/>
            <person name="Tisch D."/>
            <person name="Wiest A."/>
            <person name="Wilkinson H.H."/>
            <person name="Zhang M."/>
            <person name="Coutinho P.M."/>
            <person name="Kenerley C.M."/>
            <person name="Monte E."/>
            <person name="Baker S.E."/>
            <person name="Grigoriev I.V."/>
        </authorList>
    </citation>
    <scope>NUCLEOTIDE SEQUENCE [LARGE SCALE GENOMIC DNA]</scope>
    <source>
        <strain evidence="5">ATCC 20476 / IMI 206040</strain>
    </source>
</reference>
<dbReference type="RefSeq" id="XP_013946024.1">
    <property type="nucleotide sequence ID" value="XM_014090549.1"/>
</dbReference>
<evidence type="ECO:0000256" key="1">
    <source>
        <dbReference type="ARBA" id="ARBA00022679"/>
    </source>
</evidence>
<dbReference type="PANTHER" id="PTHR48050:SF13">
    <property type="entry name" value="STEROL 3-BETA-GLUCOSYLTRANSFERASE UGT80A2"/>
    <property type="match status" value="1"/>
</dbReference>
<dbReference type="InterPro" id="IPR050426">
    <property type="entry name" value="Glycosyltransferase_28"/>
</dbReference>
<dbReference type="HOGENOM" id="CLU_000537_1_0_1"/>